<reference evidence="1 2" key="1">
    <citation type="submission" date="2024-04" db="EMBL/GenBank/DDBJ databases">
        <title>Luteolibacter sp. isolated from soil.</title>
        <authorList>
            <person name="An J."/>
        </authorList>
    </citation>
    <scope>NUCLEOTIDE SEQUENCE [LARGE SCALE GENOMIC DNA]</scope>
    <source>
        <strain evidence="1 2">Y139</strain>
    </source>
</reference>
<gene>
    <name evidence="1" type="ORF">WKV53_06450</name>
</gene>
<accession>A0ABU9AQZ4</accession>
<dbReference type="RefSeq" id="WP_341403538.1">
    <property type="nucleotide sequence ID" value="NZ_JBBUKT010000002.1"/>
</dbReference>
<comment type="caution">
    <text evidence="1">The sequence shown here is derived from an EMBL/GenBank/DDBJ whole genome shotgun (WGS) entry which is preliminary data.</text>
</comment>
<dbReference type="Proteomes" id="UP001371305">
    <property type="component" value="Unassembled WGS sequence"/>
</dbReference>
<proteinExistence type="predicted"/>
<organism evidence="1 2">
    <name type="scientific">Luteolibacter soli</name>
    <dbReference type="NCBI Taxonomy" id="3135280"/>
    <lineage>
        <taxon>Bacteria</taxon>
        <taxon>Pseudomonadati</taxon>
        <taxon>Verrucomicrobiota</taxon>
        <taxon>Verrucomicrobiia</taxon>
        <taxon>Verrucomicrobiales</taxon>
        <taxon>Verrucomicrobiaceae</taxon>
        <taxon>Luteolibacter</taxon>
    </lineage>
</organism>
<sequence>MKLLPALALIAATVLPSAGKDFVRQIQLIQGQTVVYDMPVSGLNGQILSKPLEGDGAIMQLYAYEDETYDPFSLLDLSAGSLAHVNVSLDSHLVDVNLLGIHLDVILGGSGDYQPLPKLVDEVTIGTYLPTATLTLRSEDTYNPPRTRADKPFSMKLGIRKLTEPGDPLGGVSKVKLTRDFKFYHPDLFVPYPNGAGQGSYDEAFEFTKNGDFADPEIYQMLPAASPTKACGEETFTAKVPLGGNGREAAIATSTIQIWPVCDATIENLEAGKRYTGIPPQARVVCNDLYPDSLTYAQIYKGQPSLGTTGRIIGSSVVSFNTYSPQDAVVPLTVSESDIKEDGTYTVEVLTVTPFDQRKPERIAYVTFDIDRTIKVNASLATAEEK</sequence>
<evidence type="ECO:0008006" key="3">
    <source>
        <dbReference type="Google" id="ProtNLM"/>
    </source>
</evidence>
<evidence type="ECO:0000313" key="2">
    <source>
        <dbReference type="Proteomes" id="UP001371305"/>
    </source>
</evidence>
<protein>
    <recommendedName>
        <fullName evidence="3">DUF4382 domain-containing protein</fullName>
    </recommendedName>
</protein>
<keyword evidence="2" id="KW-1185">Reference proteome</keyword>
<dbReference type="EMBL" id="JBBUKT010000002">
    <property type="protein sequence ID" value="MEK7950125.1"/>
    <property type="molecule type" value="Genomic_DNA"/>
</dbReference>
<evidence type="ECO:0000313" key="1">
    <source>
        <dbReference type="EMBL" id="MEK7950125.1"/>
    </source>
</evidence>
<name>A0ABU9AQZ4_9BACT</name>